<dbReference type="GeneID" id="68930173"/>
<proteinExistence type="predicted"/>
<dbReference type="Pfam" id="PF07362">
    <property type="entry name" value="CcdA"/>
    <property type="match status" value="1"/>
</dbReference>
<keyword evidence="1" id="KW-1277">Toxin-antitoxin system</keyword>
<dbReference type="EMBL" id="JACHFY010000029">
    <property type="protein sequence ID" value="MBB5254881.1"/>
    <property type="molecule type" value="Genomic_DNA"/>
</dbReference>
<evidence type="ECO:0000313" key="2">
    <source>
        <dbReference type="EMBL" id="MBB5254881.1"/>
    </source>
</evidence>
<gene>
    <name evidence="2" type="ORF">HNQ62_002655</name>
</gene>
<dbReference type="RefSeq" id="WP_231113592.1">
    <property type="nucleotide sequence ID" value="NZ_CP045484.1"/>
</dbReference>
<comment type="caution">
    <text evidence="2">The sequence shown here is derived from an EMBL/GenBank/DDBJ whole genome shotgun (WGS) entry which is preliminary data.</text>
</comment>
<dbReference type="Proteomes" id="UP000582213">
    <property type="component" value="Unassembled WGS sequence"/>
</dbReference>
<reference evidence="2 3" key="1">
    <citation type="submission" date="2020-08" db="EMBL/GenBank/DDBJ databases">
        <title>Genomic Encyclopedia of Type Strains, Phase IV (KMG-IV): sequencing the most valuable type-strain genomes for metagenomic binning, comparative biology and taxonomic classification.</title>
        <authorList>
            <person name="Goeker M."/>
        </authorList>
    </citation>
    <scope>NUCLEOTIDE SEQUENCE [LARGE SCALE GENOMIC DNA]</scope>
    <source>
        <strain evidence="2 3">DSM 12421</strain>
    </source>
</reference>
<dbReference type="InterPro" id="IPR009956">
    <property type="entry name" value="Post-segregation_anti-tox_CcdA"/>
</dbReference>
<evidence type="ECO:0000256" key="1">
    <source>
        <dbReference type="ARBA" id="ARBA00022649"/>
    </source>
</evidence>
<protein>
    <submittedName>
        <fullName evidence="2">Post-segregation antitoxin (Ccd killing protein)</fullName>
    </submittedName>
</protein>
<evidence type="ECO:0000313" key="3">
    <source>
        <dbReference type="Proteomes" id="UP000582213"/>
    </source>
</evidence>
<accession>A0A7J9RVN3</accession>
<sequence>MTEWVTISTKVRKEIAEKARKYGINISEVLRKALEDKNSEEGRRRG</sequence>
<organism evidence="2 3">
    <name type="scientific">Sulfurisphaera ohwakuensis</name>
    <dbReference type="NCBI Taxonomy" id="69656"/>
    <lineage>
        <taxon>Archaea</taxon>
        <taxon>Thermoproteota</taxon>
        <taxon>Thermoprotei</taxon>
        <taxon>Sulfolobales</taxon>
        <taxon>Sulfolobaceae</taxon>
        <taxon>Sulfurisphaera</taxon>
    </lineage>
</organism>
<dbReference type="AlphaFoldDB" id="A0A7J9RVN3"/>
<name>A0A7J9RVN3_SULOH</name>